<reference evidence="2" key="1">
    <citation type="submission" date="2024-02" db="EMBL/GenBank/DDBJ databases">
        <authorList>
            <consortium name="ELIXIR-Norway"/>
            <consortium name="Elixir Norway"/>
        </authorList>
    </citation>
    <scope>NUCLEOTIDE SEQUENCE</scope>
</reference>
<sequence>MCLMVLLAPVYASSIGIPSSANVIRGSFFLSSSFFFRSSFSFLMASLSSFLLFFSRVLGERALVVALSSLFFFFSAALASAAFLASSSLCASPAVNPTCNA</sequence>
<organism evidence="2 3">
    <name type="scientific">Sphagnum jensenii</name>
    <dbReference type="NCBI Taxonomy" id="128206"/>
    <lineage>
        <taxon>Eukaryota</taxon>
        <taxon>Viridiplantae</taxon>
        <taxon>Streptophyta</taxon>
        <taxon>Embryophyta</taxon>
        <taxon>Bryophyta</taxon>
        <taxon>Sphagnophytina</taxon>
        <taxon>Sphagnopsida</taxon>
        <taxon>Sphagnales</taxon>
        <taxon>Sphagnaceae</taxon>
        <taxon>Sphagnum</taxon>
    </lineage>
</organism>
<proteinExistence type="predicted"/>
<evidence type="ECO:0000313" key="3">
    <source>
        <dbReference type="Proteomes" id="UP001497444"/>
    </source>
</evidence>
<feature type="transmembrane region" description="Helical" evidence="1">
    <location>
        <begin position="62"/>
        <end position="85"/>
    </location>
</feature>
<gene>
    <name evidence="2" type="ORF">CSSPJE1EN1_LOCUS12827</name>
</gene>
<keyword evidence="1" id="KW-1133">Transmembrane helix</keyword>
<keyword evidence="1" id="KW-0472">Membrane</keyword>
<protein>
    <recommendedName>
        <fullName evidence="4">Secreted peptide</fullName>
    </recommendedName>
</protein>
<evidence type="ECO:0000313" key="2">
    <source>
        <dbReference type="EMBL" id="CAK9267349.1"/>
    </source>
</evidence>
<evidence type="ECO:0000256" key="1">
    <source>
        <dbReference type="SAM" id="Phobius"/>
    </source>
</evidence>
<dbReference type="EMBL" id="OZ020114">
    <property type="protein sequence ID" value="CAK9267349.1"/>
    <property type="molecule type" value="Genomic_DNA"/>
</dbReference>
<feature type="transmembrane region" description="Helical" evidence="1">
    <location>
        <begin position="36"/>
        <end position="55"/>
    </location>
</feature>
<evidence type="ECO:0008006" key="4">
    <source>
        <dbReference type="Google" id="ProtNLM"/>
    </source>
</evidence>
<name>A0ABP0WKG6_9BRYO</name>
<keyword evidence="3" id="KW-1185">Reference proteome</keyword>
<dbReference type="Proteomes" id="UP001497444">
    <property type="component" value="Chromosome 19"/>
</dbReference>
<accession>A0ABP0WKG6</accession>
<keyword evidence="1" id="KW-0812">Transmembrane</keyword>